<feature type="domain" description="THAP-type" evidence="7">
    <location>
        <begin position="1"/>
        <end position="93"/>
    </location>
</feature>
<dbReference type="SUPFAM" id="SSF57716">
    <property type="entry name" value="Glucocorticoid receptor-like (DNA-binding domain)"/>
    <property type="match status" value="1"/>
</dbReference>
<evidence type="ECO:0000259" key="7">
    <source>
        <dbReference type="PROSITE" id="PS50950"/>
    </source>
</evidence>
<keyword evidence="2 5" id="KW-0863">Zinc-finger</keyword>
<dbReference type="Pfam" id="PF05485">
    <property type="entry name" value="THAP"/>
    <property type="match status" value="1"/>
</dbReference>
<evidence type="ECO:0000256" key="4">
    <source>
        <dbReference type="ARBA" id="ARBA00023125"/>
    </source>
</evidence>
<reference evidence="8" key="2">
    <citation type="submission" date="2022-10" db="EMBL/GenBank/DDBJ databases">
        <authorList>
            <consortium name="ENA_rothamsted_submissions"/>
            <consortium name="culmorum"/>
            <person name="King R."/>
        </authorList>
    </citation>
    <scope>NUCLEOTIDE SEQUENCE</scope>
</reference>
<organism evidence="8 9">
    <name type="scientific">Aphis gossypii</name>
    <name type="common">Cotton aphid</name>
    <dbReference type="NCBI Taxonomy" id="80765"/>
    <lineage>
        <taxon>Eukaryota</taxon>
        <taxon>Metazoa</taxon>
        <taxon>Ecdysozoa</taxon>
        <taxon>Arthropoda</taxon>
        <taxon>Hexapoda</taxon>
        <taxon>Insecta</taxon>
        <taxon>Pterygota</taxon>
        <taxon>Neoptera</taxon>
        <taxon>Paraneoptera</taxon>
        <taxon>Hemiptera</taxon>
        <taxon>Sternorrhyncha</taxon>
        <taxon>Aphidomorpha</taxon>
        <taxon>Aphidoidea</taxon>
        <taxon>Aphididae</taxon>
        <taxon>Aphidini</taxon>
        <taxon>Aphis</taxon>
        <taxon>Aphis</taxon>
    </lineage>
</organism>
<feature type="compositionally biased region" description="Acidic residues" evidence="6">
    <location>
        <begin position="275"/>
        <end position="288"/>
    </location>
</feature>
<dbReference type="SMART" id="SM00692">
    <property type="entry name" value="DM3"/>
    <property type="match status" value="1"/>
</dbReference>
<evidence type="ECO:0000313" key="8">
    <source>
        <dbReference type="EMBL" id="CAH1737589.1"/>
    </source>
</evidence>
<dbReference type="PANTHER" id="PTHR46600:SF11">
    <property type="entry name" value="THAP DOMAIN-CONTAINING PROTEIN 10"/>
    <property type="match status" value="1"/>
</dbReference>
<dbReference type="SMART" id="SM00980">
    <property type="entry name" value="THAP"/>
    <property type="match status" value="1"/>
</dbReference>
<dbReference type="AlphaFoldDB" id="A0A9P0NS51"/>
<name>A0A9P0NS51_APHGO</name>
<protein>
    <recommendedName>
        <fullName evidence="7">THAP-type domain-containing protein</fullName>
    </recommendedName>
</protein>
<dbReference type="PROSITE" id="PS50950">
    <property type="entry name" value="ZF_THAP"/>
    <property type="match status" value="1"/>
</dbReference>
<evidence type="ECO:0000256" key="5">
    <source>
        <dbReference type="PROSITE-ProRule" id="PRU00309"/>
    </source>
</evidence>
<sequence>MEYYYTGGNKCCLAFCPSVSYLHNKKRIRFHRFPKTLTRCAIWIEKCNPIHLPSCDPLVLNKTYRLCSLHFEDKMYTNSNKNKLRAKAIPTLFRENLTVLETDVSSFESINNDANFNENNSAFNLPNFSTSLSTSSFLVEPSTLSSMPTYQTQNEDSEVTHVSTSSFLVDSSTLSSMATYQTQNEDSEVTHVSTSSFLVDSSTLSSMATYQTQNEDSEVTHVSTSSFLVEPSTLSSMPTYQTPNEDSEDTLVSTSSFLVDSSTLSSMATYQTPNEDSEDTLAVTDDDL</sequence>
<reference evidence="8" key="1">
    <citation type="submission" date="2022-02" db="EMBL/GenBank/DDBJ databases">
        <authorList>
            <person name="King R."/>
        </authorList>
    </citation>
    <scope>NUCLEOTIDE SEQUENCE</scope>
</reference>
<dbReference type="InterPro" id="IPR026516">
    <property type="entry name" value="THAP1/10"/>
</dbReference>
<evidence type="ECO:0000256" key="2">
    <source>
        <dbReference type="ARBA" id="ARBA00022771"/>
    </source>
</evidence>
<evidence type="ECO:0000256" key="1">
    <source>
        <dbReference type="ARBA" id="ARBA00022723"/>
    </source>
</evidence>
<evidence type="ECO:0000256" key="3">
    <source>
        <dbReference type="ARBA" id="ARBA00022833"/>
    </source>
</evidence>
<dbReference type="InterPro" id="IPR006612">
    <property type="entry name" value="THAP_Znf"/>
</dbReference>
<dbReference type="Proteomes" id="UP001154329">
    <property type="component" value="Chromosome 4"/>
</dbReference>
<feature type="region of interest" description="Disordered" evidence="6">
    <location>
        <begin position="266"/>
        <end position="288"/>
    </location>
</feature>
<proteinExistence type="predicted"/>
<evidence type="ECO:0000313" key="9">
    <source>
        <dbReference type="Proteomes" id="UP001154329"/>
    </source>
</evidence>
<dbReference type="PANTHER" id="PTHR46600">
    <property type="entry name" value="THAP DOMAIN-CONTAINING"/>
    <property type="match status" value="1"/>
</dbReference>
<dbReference type="EMBL" id="OU899037">
    <property type="protein sequence ID" value="CAH1737589.1"/>
    <property type="molecule type" value="Genomic_DNA"/>
</dbReference>
<dbReference type="GO" id="GO:0008270">
    <property type="term" value="F:zinc ion binding"/>
    <property type="evidence" value="ECO:0007669"/>
    <property type="project" value="UniProtKB-KW"/>
</dbReference>
<keyword evidence="4 5" id="KW-0238">DNA-binding</keyword>
<keyword evidence="3" id="KW-0862">Zinc</keyword>
<keyword evidence="9" id="KW-1185">Reference proteome</keyword>
<dbReference type="GO" id="GO:0043565">
    <property type="term" value="F:sequence-specific DNA binding"/>
    <property type="evidence" value="ECO:0007669"/>
    <property type="project" value="InterPro"/>
</dbReference>
<evidence type="ECO:0000256" key="6">
    <source>
        <dbReference type="SAM" id="MobiDB-lite"/>
    </source>
</evidence>
<keyword evidence="1" id="KW-0479">Metal-binding</keyword>
<gene>
    <name evidence="8" type="ORF">APHIGO_LOCUS11094</name>
</gene>
<accession>A0A9P0NS51</accession>